<evidence type="ECO:0000313" key="3">
    <source>
        <dbReference type="EMBL" id="MBW8481463.1"/>
    </source>
</evidence>
<feature type="transmembrane region" description="Helical" evidence="2">
    <location>
        <begin position="43"/>
        <end position="62"/>
    </location>
</feature>
<organism evidence="3 4">
    <name type="scientific">Actinomadura parmotrematis</name>
    <dbReference type="NCBI Taxonomy" id="2864039"/>
    <lineage>
        <taxon>Bacteria</taxon>
        <taxon>Bacillati</taxon>
        <taxon>Actinomycetota</taxon>
        <taxon>Actinomycetes</taxon>
        <taxon>Streptosporangiales</taxon>
        <taxon>Thermomonosporaceae</taxon>
        <taxon>Actinomadura</taxon>
    </lineage>
</organism>
<dbReference type="Pfam" id="PF19608">
    <property type="entry name" value="DUF6113"/>
    <property type="match status" value="1"/>
</dbReference>
<keyword evidence="2" id="KW-0472">Membrane</keyword>
<keyword evidence="2" id="KW-0812">Transmembrane</keyword>
<evidence type="ECO:0000256" key="2">
    <source>
        <dbReference type="SAM" id="Phobius"/>
    </source>
</evidence>
<feature type="transmembrane region" description="Helical" evidence="2">
    <location>
        <begin position="69"/>
        <end position="88"/>
    </location>
</feature>
<evidence type="ECO:0008006" key="5">
    <source>
        <dbReference type="Google" id="ProtNLM"/>
    </source>
</evidence>
<protein>
    <recommendedName>
        <fullName evidence="5">Integral membrane protein</fullName>
    </recommendedName>
</protein>
<keyword evidence="4" id="KW-1185">Reference proteome</keyword>
<evidence type="ECO:0000256" key="1">
    <source>
        <dbReference type="SAM" id="MobiDB-lite"/>
    </source>
</evidence>
<feature type="region of interest" description="Disordered" evidence="1">
    <location>
        <begin position="1"/>
        <end position="34"/>
    </location>
</feature>
<feature type="transmembrane region" description="Helical" evidence="2">
    <location>
        <begin position="119"/>
        <end position="143"/>
    </location>
</feature>
<reference evidence="3 4" key="1">
    <citation type="submission" date="2021-07" db="EMBL/GenBank/DDBJ databases">
        <title>Actinomadura sp. PM05-2 isolated from lichen.</title>
        <authorList>
            <person name="Somphong A."/>
            <person name="Phongsopitanun W."/>
            <person name="Tanasupawat S."/>
            <person name="Peongsungnone V."/>
        </authorList>
    </citation>
    <scope>NUCLEOTIDE SEQUENCE [LARGE SCALE GENOMIC DNA]</scope>
    <source>
        <strain evidence="3 4">PM05-2</strain>
    </source>
</reference>
<dbReference type="Proteomes" id="UP000774570">
    <property type="component" value="Unassembled WGS sequence"/>
</dbReference>
<dbReference type="RefSeq" id="WP_220163227.1">
    <property type="nucleotide sequence ID" value="NZ_JAIBOA010000002.1"/>
</dbReference>
<feature type="compositionally biased region" description="Low complexity" evidence="1">
    <location>
        <begin position="13"/>
        <end position="26"/>
    </location>
</feature>
<accession>A0ABS7FPH1</accession>
<proteinExistence type="predicted"/>
<comment type="caution">
    <text evidence="3">The sequence shown here is derived from an EMBL/GenBank/DDBJ whole genome shotgun (WGS) entry which is preliminary data.</text>
</comment>
<keyword evidence="2" id="KW-1133">Transmembrane helix</keyword>
<dbReference type="EMBL" id="JAIBOA010000002">
    <property type="protein sequence ID" value="MBW8481463.1"/>
    <property type="molecule type" value="Genomic_DNA"/>
</dbReference>
<dbReference type="InterPro" id="IPR046095">
    <property type="entry name" value="DUF6113"/>
</dbReference>
<evidence type="ECO:0000313" key="4">
    <source>
        <dbReference type="Proteomes" id="UP000774570"/>
    </source>
</evidence>
<gene>
    <name evidence="3" type="ORF">K1Y72_03705</name>
</gene>
<feature type="transmembrane region" description="Helical" evidence="2">
    <location>
        <begin position="94"/>
        <end position="112"/>
    </location>
</feature>
<name>A0ABS7FPH1_9ACTN</name>
<sequence>MDHDEQAAPAPPAAGATAVPATAPAPRRGPDEPGPLEAFATGAAYAVLALLGAALGVVGSFLQGFGPAFLAVAVLIAANAALAWLAAWGMGSRLGGIVPAAAWLAVVLVLSRQRPEGDLVVPGTTSGYVFLIGGMVALAVGLATSPVGPREPGGWLTRGAPPTGG</sequence>